<evidence type="ECO:0000256" key="2">
    <source>
        <dbReference type="ARBA" id="ARBA00023284"/>
    </source>
</evidence>
<dbReference type="InterPro" id="IPR019389">
    <property type="entry name" value="Selenoprotein_T"/>
</dbReference>
<dbReference type="InterPro" id="IPR011893">
    <property type="entry name" value="Selenoprotein_Rdx-typ"/>
</dbReference>
<gene>
    <name evidence="3" type="ORF">CHYS00102_LOCUS17659</name>
</gene>
<dbReference type="PANTHER" id="PTHR13544">
    <property type="entry name" value="SELENOPROTEIN T"/>
    <property type="match status" value="1"/>
</dbReference>
<name>A0A7S1BN41_9STRA</name>
<sequence>MRRNFLELRRFLLQNYPHVFSEENISGGTQPPPSNAMYFAQVTGTLQLIAVAFAFFGDSLWNIVPIWGGRPPPWWGIVLENKVAVMCFLFCVNSMANSQLSTGAFEIDMDGKIIFSKMEAGRMPNGDDIVKALEGMGYSPIHPL</sequence>
<accession>A0A7S1BN41</accession>
<keyword evidence="2" id="KW-0676">Redox-active center</keyword>
<dbReference type="GO" id="GO:0004791">
    <property type="term" value="F:thioredoxin-disulfide reductase (NADPH) activity"/>
    <property type="evidence" value="ECO:0007669"/>
    <property type="project" value="TreeGrafter"/>
</dbReference>
<dbReference type="EMBL" id="HBFR01024649">
    <property type="protein sequence ID" value="CAD8890454.1"/>
    <property type="molecule type" value="Transcribed_RNA"/>
</dbReference>
<dbReference type="Pfam" id="PF10262">
    <property type="entry name" value="Rdx"/>
    <property type="match status" value="1"/>
</dbReference>
<keyword evidence="1" id="KW-0732">Signal</keyword>
<dbReference type="GO" id="GO:0045454">
    <property type="term" value="P:cell redox homeostasis"/>
    <property type="evidence" value="ECO:0007669"/>
    <property type="project" value="TreeGrafter"/>
</dbReference>
<dbReference type="SUPFAM" id="SSF52833">
    <property type="entry name" value="Thioredoxin-like"/>
    <property type="match status" value="1"/>
</dbReference>
<dbReference type="NCBIfam" id="TIGR02174">
    <property type="entry name" value="CXXU_selWTH"/>
    <property type="match status" value="1"/>
</dbReference>
<dbReference type="InterPro" id="IPR036249">
    <property type="entry name" value="Thioredoxin-like_sf"/>
</dbReference>
<dbReference type="GO" id="GO:0005789">
    <property type="term" value="C:endoplasmic reticulum membrane"/>
    <property type="evidence" value="ECO:0007669"/>
    <property type="project" value="TreeGrafter"/>
</dbReference>
<organism evidence="3">
    <name type="scientific">Corethron hystrix</name>
    <dbReference type="NCBI Taxonomy" id="216773"/>
    <lineage>
        <taxon>Eukaryota</taxon>
        <taxon>Sar</taxon>
        <taxon>Stramenopiles</taxon>
        <taxon>Ochrophyta</taxon>
        <taxon>Bacillariophyta</taxon>
        <taxon>Coscinodiscophyceae</taxon>
        <taxon>Corethrophycidae</taxon>
        <taxon>Corethrales</taxon>
        <taxon>Corethraceae</taxon>
        <taxon>Corethron</taxon>
    </lineage>
</organism>
<dbReference type="PANTHER" id="PTHR13544:SF0">
    <property type="entry name" value="THIOREDOXIN REDUCTASE-LIKE SELENOPROTEIN T"/>
    <property type="match status" value="1"/>
</dbReference>
<evidence type="ECO:0008006" key="4">
    <source>
        <dbReference type="Google" id="ProtNLM"/>
    </source>
</evidence>
<dbReference type="Gene3D" id="3.40.30.10">
    <property type="entry name" value="Glutaredoxin"/>
    <property type="match status" value="1"/>
</dbReference>
<proteinExistence type="predicted"/>
<dbReference type="AlphaFoldDB" id="A0A7S1BN41"/>
<reference evidence="3" key="1">
    <citation type="submission" date="2021-01" db="EMBL/GenBank/DDBJ databases">
        <authorList>
            <person name="Corre E."/>
            <person name="Pelletier E."/>
            <person name="Niang G."/>
            <person name="Scheremetjew M."/>
            <person name="Finn R."/>
            <person name="Kale V."/>
            <person name="Holt S."/>
            <person name="Cochrane G."/>
            <person name="Meng A."/>
            <person name="Brown T."/>
            <person name="Cohen L."/>
        </authorList>
    </citation>
    <scope>NUCLEOTIDE SEQUENCE</scope>
    <source>
        <strain evidence="3">308</strain>
    </source>
</reference>
<evidence type="ECO:0000256" key="1">
    <source>
        <dbReference type="ARBA" id="ARBA00022729"/>
    </source>
</evidence>
<evidence type="ECO:0000313" key="3">
    <source>
        <dbReference type="EMBL" id="CAD8890454.1"/>
    </source>
</evidence>
<protein>
    <recommendedName>
        <fullName evidence="4">Selenoprotein T</fullName>
    </recommendedName>
</protein>